<dbReference type="CDD" id="cd16009">
    <property type="entry name" value="PPM"/>
    <property type="match status" value="1"/>
</dbReference>
<evidence type="ECO:0000256" key="3">
    <source>
        <dbReference type="ARBA" id="ARBA00023211"/>
    </source>
</evidence>
<comment type="similarity">
    <text evidence="1 4">Belongs to the phosphopentomutase family.</text>
</comment>
<feature type="binding site" evidence="4">
    <location>
        <position position="396"/>
    </location>
    <ligand>
        <name>Mn(2+)</name>
        <dbReference type="ChEBI" id="CHEBI:29035"/>
        <label>1</label>
    </ligand>
</feature>
<dbReference type="Gene3D" id="3.40.720.10">
    <property type="entry name" value="Alkaline Phosphatase, subunit A"/>
    <property type="match status" value="1"/>
</dbReference>
<reference evidence="7 8" key="1">
    <citation type="submission" date="2017-08" db="EMBL/GenBank/DDBJ databases">
        <title>The complete genome sequence of a Mycoplasma hyopneumoniae isolate in Korea.</title>
        <authorList>
            <person name="Han J."/>
            <person name="Lee N."/>
        </authorList>
    </citation>
    <scope>NUCLEOTIDE SEQUENCE [LARGE SCALE GENOMIC DNA]</scope>
    <source>
        <strain evidence="7 8">KM014</strain>
    </source>
</reference>
<dbReference type="PANTHER" id="PTHR21110">
    <property type="entry name" value="PHOSPHOPENTOMUTASE"/>
    <property type="match status" value="1"/>
</dbReference>
<dbReference type="NCBIfam" id="NF003766">
    <property type="entry name" value="PRK05362.1"/>
    <property type="match status" value="1"/>
</dbReference>
<comment type="catalytic activity">
    <reaction evidence="4">
        <text>alpha-D-ribose 1-phosphate = D-ribose 5-phosphate</text>
        <dbReference type="Rhea" id="RHEA:18793"/>
        <dbReference type="ChEBI" id="CHEBI:57720"/>
        <dbReference type="ChEBI" id="CHEBI:78346"/>
        <dbReference type="EC" id="5.4.2.7"/>
    </reaction>
</comment>
<feature type="binding site" evidence="4">
    <location>
        <position position="359"/>
    </location>
    <ligand>
        <name>Mn(2+)</name>
        <dbReference type="ChEBI" id="CHEBI:29035"/>
        <label>2</label>
    </ligand>
</feature>
<keyword evidence="3 4" id="KW-0464">Manganese</keyword>
<feature type="binding site" evidence="4">
    <location>
        <position position="407"/>
    </location>
    <ligand>
        <name>Mn(2+)</name>
        <dbReference type="ChEBI" id="CHEBI:29035"/>
        <label>2</label>
    </ligand>
</feature>
<feature type="domain" description="Metalloenzyme" evidence="6">
    <location>
        <begin position="71"/>
        <end position="449"/>
    </location>
</feature>
<keyword evidence="2 4" id="KW-0479">Metal-binding</keyword>
<dbReference type="UniPathway" id="UPA00087">
    <property type="reaction ID" value="UER00173"/>
</dbReference>
<protein>
    <recommendedName>
        <fullName evidence="4 5">Phosphopentomutase</fullName>
        <ecNumber evidence="4 5">5.4.2.7</ecNumber>
    </recommendedName>
    <alternativeName>
        <fullName evidence="4">Phosphodeoxyribomutase</fullName>
    </alternativeName>
</protein>
<dbReference type="GO" id="GO:0030145">
    <property type="term" value="F:manganese ion binding"/>
    <property type="evidence" value="ECO:0007669"/>
    <property type="project" value="UniProtKB-UniRule"/>
</dbReference>
<dbReference type="Gene3D" id="3.30.70.1250">
    <property type="entry name" value="Phosphopentomutase"/>
    <property type="match status" value="1"/>
</dbReference>
<comment type="cofactor">
    <cofactor evidence="4">
        <name>Mn(2+)</name>
        <dbReference type="ChEBI" id="CHEBI:29035"/>
    </cofactor>
    <text evidence="4">Binds 2 manganese ions.</text>
</comment>
<name>A0A223M9W8_MESHO</name>
<proteinExistence type="inferred from homology"/>
<dbReference type="AlphaFoldDB" id="A0A223M9W8"/>
<accession>A0A223M9W8</accession>
<keyword evidence="4" id="KW-0963">Cytoplasm</keyword>
<dbReference type="InterPro" id="IPR006124">
    <property type="entry name" value="Metalloenzyme"/>
</dbReference>
<dbReference type="EMBL" id="CP022714">
    <property type="protein sequence ID" value="ASU14315.1"/>
    <property type="molecule type" value="Genomic_DNA"/>
</dbReference>
<dbReference type="PANTHER" id="PTHR21110:SF0">
    <property type="entry name" value="PHOSPHOPENTOMUTASE"/>
    <property type="match status" value="1"/>
</dbReference>
<evidence type="ECO:0000259" key="6">
    <source>
        <dbReference type="Pfam" id="PF01676"/>
    </source>
</evidence>
<dbReference type="GO" id="GO:0043094">
    <property type="term" value="P:metabolic compound salvage"/>
    <property type="evidence" value="ECO:0007669"/>
    <property type="project" value="UniProtKB-UniRule"/>
</dbReference>
<dbReference type="Proteomes" id="UP000215452">
    <property type="component" value="Chromosome"/>
</dbReference>
<comment type="subcellular location">
    <subcellularLocation>
        <location evidence="4">Cytoplasm</location>
    </subcellularLocation>
</comment>
<evidence type="ECO:0000256" key="1">
    <source>
        <dbReference type="ARBA" id="ARBA00010373"/>
    </source>
</evidence>
<dbReference type="GO" id="GO:0008973">
    <property type="term" value="F:phosphopentomutase activity"/>
    <property type="evidence" value="ECO:0007669"/>
    <property type="project" value="UniProtKB-UniRule"/>
</dbReference>
<evidence type="ECO:0000256" key="5">
    <source>
        <dbReference type="NCBIfam" id="TIGR01696"/>
    </source>
</evidence>
<sequence>MPLFLGHLLRFFYHKNDNKLIGEPQVRNPLSLFAKIISLSVGNYDKNSKIIRKSEKNRKNKSKIMKNYKFKRIFLIVTDSLGIGDDGFQKKFNDQGANTLYSVSKTGELKIPFWKKMGIGNIAKIENFGKKNKQPLAYVSKIIVKSKAKDTLAGHLEMMGIETVKPSPNFDDGFPDELINELQKAFDNRQIIGNKSISGTVILAELGQKAIDENKIIVYTSPDSTLQICGHEEKLGLENLYRYAKAARKICSSRPEWNVARVIARPYIGEDGNFKRTFNRHDYANIPPKSILDSLQKNGIETIGIGKIADIFSNQGLDKIFGPNTDENNMDIAIDIASQESENQFIFVNLVEFDSSYGHRRDVMGYCQNLNNFDIKLAKLANALKDDDLLIISSDHGNDPCFPGTNHTREALPLTIFSKKFKSKTKELKNPISSLATIGNLIAKNFGIEMAEIGEDIFDFLD</sequence>
<dbReference type="SUPFAM" id="SSF53649">
    <property type="entry name" value="Alkaline phosphatase-like"/>
    <property type="match status" value="1"/>
</dbReference>
<dbReference type="InterPro" id="IPR024052">
    <property type="entry name" value="Phosphopentomutase_DeoB_cap_sf"/>
</dbReference>
<gene>
    <name evidence="4 7" type="primary">deoB</name>
    <name evidence="7" type="ORF">CIB43_00419</name>
</gene>
<evidence type="ECO:0000256" key="2">
    <source>
        <dbReference type="ARBA" id="ARBA00022723"/>
    </source>
</evidence>
<dbReference type="GO" id="GO:0006015">
    <property type="term" value="P:5-phosphoribose 1-diphosphate biosynthetic process"/>
    <property type="evidence" value="ECO:0007669"/>
    <property type="project" value="UniProtKB-UniPathway"/>
</dbReference>
<dbReference type="GO" id="GO:0005829">
    <property type="term" value="C:cytosol"/>
    <property type="evidence" value="ECO:0007669"/>
    <property type="project" value="TreeGrafter"/>
</dbReference>
<comment type="catalytic activity">
    <reaction evidence="4">
        <text>2-deoxy-alpha-D-ribose 1-phosphate = 2-deoxy-D-ribose 5-phosphate</text>
        <dbReference type="Rhea" id="RHEA:27658"/>
        <dbReference type="ChEBI" id="CHEBI:57259"/>
        <dbReference type="ChEBI" id="CHEBI:62877"/>
        <dbReference type="EC" id="5.4.2.7"/>
    </reaction>
</comment>
<evidence type="ECO:0000313" key="8">
    <source>
        <dbReference type="Proteomes" id="UP000215452"/>
    </source>
</evidence>
<evidence type="ECO:0000256" key="4">
    <source>
        <dbReference type="HAMAP-Rule" id="MF_00740"/>
    </source>
</evidence>
<dbReference type="GO" id="GO:0009117">
    <property type="term" value="P:nucleotide metabolic process"/>
    <property type="evidence" value="ECO:0007669"/>
    <property type="project" value="UniProtKB-UniRule"/>
</dbReference>
<dbReference type="InterPro" id="IPR017850">
    <property type="entry name" value="Alkaline_phosphatase_core_sf"/>
</dbReference>
<dbReference type="HAMAP" id="MF_00740">
    <property type="entry name" value="Phosphopentomut"/>
    <property type="match status" value="1"/>
</dbReference>
<dbReference type="SUPFAM" id="SSF143856">
    <property type="entry name" value="DeoB insert domain-like"/>
    <property type="match status" value="1"/>
</dbReference>
<keyword evidence="4 7" id="KW-0413">Isomerase</keyword>
<feature type="binding site" evidence="4">
    <location>
        <position position="395"/>
    </location>
    <ligand>
        <name>Mn(2+)</name>
        <dbReference type="ChEBI" id="CHEBI:29035"/>
        <label>1</label>
    </ligand>
</feature>
<evidence type="ECO:0000313" key="7">
    <source>
        <dbReference type="EMBL" id="ASU14315.1"/>
    </source>
</evidence>
<dbReference type="GO" id="GO:0006018">
    <property type="term" value="P:2-deoxyribose 1-phosphate catabolic process"/>
    <property type="evidence" value="ECO:0007669"/>
    <property type="project" value="UniProtKB-UniRule"/>
</dbReference>
<comment type="pathway">
    <text evidence="4">Carbohydrate degradation; 2-deoxy-D-ribose 1-phosphate degradation; D-glyceraldehyde 3-phosphate and acetaldehyde from 2-deoxy-alpha-D-ribose 1-phosphate: step 1/2.</text>
</comment>
<dbReference type="EC" id="5.4.2.7" evidence="4 5"/>
<comment type="function">
    <text evidence="4">Isomerase that catalyzes the conversion of deoxy-ribose 1-phosphate (dRib-1-P) and ribose 1-phosphate (Rib-1-P) to deoxy-ribose 5-phosphate (dRib-5-P) and ribose 5-phosphate (Rib-5-P), respectively.</text>
</comment>
<dbReference type="InterPro" id="IPR010045">
    <property type="entry name" value="DeoB"/>
</dbReference>
<dbReference type="NCBIfam" id="TIGR01696">
    <property type="entry name" value="deoB"/>
    <property type="match status" value="1"/>
</dbReference>
<dbReference type="GO" id="GO:0000287">
    <property type="term" value="F:magnesium ion binding"/>
    <property type="evidence" value="ECO:0007669"/>
    <property type="project" value="UniProtKB-UniRule"/>
</dbReference>
<dbReference type="Pfam" id="PF01676">
    <property type="entry name" value="Metalloenzyme"/>
    <property type="match status" value="1"/>
</dbReference>
<feature type="binding site" evidence="4">
    <location>
        <position position="79"/>
    </location>
    <ligand>
        <name>Mn(2+)</name>
        <dbReference type="ChEBI" id="CHEBI:29035"/>
        <label>1</label>
    </ligand>
</feature>
<organism evidence="7 8">
    <name type="scientific">Mesomycoplasma hyopneumoniae</name>
    <name type="common">Mycoplasma hyopneumoniae</name>
    <dbReference type="NCBI Taxonomy" id="2099"/>
    <lineage>
        <taxon>Bacteria</taxon>
        <taxon>Bacillati</taxon>
        <taxon>Mycoplasmatota</taxon>
        <taxon>Mycoplasmoidales</taxon>
        <taxon>Metamycoplasmataceae</taxon>
        <taxon>Mesomycoplasma</taxon>
    </lineage>
</organism>
<feature type="binding site" evidence="4">
    <location>
        <position position="354"/>
    </location>
    <ligand>
        <name>Mn(2+)</name>
        <dbReference type="ChEBI" id="CHEBI:29035"/>
        <label>2</label>
    </ligand>
</feature>